<dbReference type="CDD" id="cd00063">
    <property type="entry name" value="FN3"/>
    <property type="match status" value="1"/>
</dbReference>
<feature type="transmembrane region" description="Helical" evidence="1">
    <location>
        <begin position="21"/>
        <end position="39"/>
    </location>
</feature>
<name>A0A0G0KBG3_9BACT</name>
<sequence length="500" mass="53208">MQIATIQKKKISLKQLKTVGFILGIAILIAASIGIFFMIQGTASEANEEAPQNINIQTVDANTTSVSWETGKETIAVVEYGKTADPNSFTEFAFSEIETTNHTVSLSSLEPNTTYFFQIRIGDQTYNNGGSFWTFTTLPGGELDESPTPAPSGTIIPTSITPSASLSATIVPTPTVSITATPSATITPTISGSPTPTATISATLTPTQTTAKSVCTSNNCTTILQNLGSTCTTQDYVRCLLGANVTITQGATKTPTPTPLASSIKSTCAINTFQANSCTSWIWEDMSSKEKTCSDIFTQYFVQCKGTSWSSTDSAYWYCNEVATSNQLTLPCANAPTPVPGQAVFCRVRAETAIGGAENATDWIYTNSSCSTYTSLSGVQNCQINYLQQNICGSWSWSLNNPNDPQCASALDHYFLQCTSNGLFSAPAALTPTPYWYCNNTTANRYLDMPCDNANSPADGAAITCRVRPEDAQGTDAHAGDWVTTSVVCPTSTPTPTPTP</sequence>
<dbReference type="Proteomes" id="UP000034471">
    <property type="component" value="Unassembled WGS sequence"/>
</dbReference>
<accession>A0A0G0KBG3</accession>
<dbReference type="InterPro" id="IPR008963">
    <property type="entry name" value="Purple_acid_Pase-like_N"/>
</dbReference>
<evidence type="ECO:0000256" key="1">
    <source>
        <dbReference type="SAM" id="Phobius"/>
    </source>
</evidence>
<organism evidence="3 4">
    <name type="scientific">Candidatus Roizmanbacteria bacterium GW2011_GWA2_37_7</name>
    <dbReference type="NCBI Taxonomy" id="1618481"/>
    <lineage>
        <taxon>Bacteria</taxon>
        <taxon>Candidatus Roizmaniibacteriota</taxon>
    </lineage>
</organism>
<dbReference type="InterPro" id="IPR015914">
    <property type="entry name" value="PAPs_N"/>
</dbReference>
<dbReference type="SMART" id="SM00060">
    <property type="entry name" value="FN3"/>
    <property type="match status" value="1"/>
</dbReference>
<proteinExistence type="predicted"/>
<dbReference type="AlphaFoldDB" id="A0A0G0KBG3"/>
<dbReference type="SUPFAM" id="SSF49363">
    <property type="entry name" value="Purple acid phosphatase, N-terminal domain"/>
    <property type="match status" value="1"/>
</dbReference>
<evidence type="ECO:0000313" key="3">
    <source>
        <dbReference type="EMBL" id="KKQ37931.1"/>
    </source>
</evidence>
<dbReference type="EMBL" id="LBTJ01000022">
    <property type="protein sequence ID" value="KKQ37931.1"/>
    <property type="molecule type" value="Genomic_DNA"/>
</dbReference>
<comment type="caution">
    <text evidence="3">The sequence shown here is derived from an EMBL/GenBank/DDBJ whole genome shotgun (WGS) entry which is preliminary data.</text>
</comment>
<protein>
    <recommendedName>
        <fullName evidence="2">Fibronectin type-III domain-containing protein</fullName>
    </recommendedName>
</protein>
<evidence type="ECO:0000313" key="4">
    <source>
        <dbReference type="Proteomes" id="UP000034471"/>
    </source>
</evidence>
<dbReference type="GO" id="GO:0046872">
    <property type="term" value="F:metal ion binding"/>
    <property type="evidence" value="ECO:0007669"/>
    <property type="project" value="InterPro"/>
</dbReference>
<dbReference type="Pfam" id="PF16656">
    <property type="entry name" value="Pur_ac_phosph_N"/>
    <property type="match status" value="1"/>
</dbReference>
<dbReference type="GO" id="GO:0003993">
    <property type="term" value="F:acid phosphatase activity"/>
    <property type="evidence" value="ECO:0007669"/>
    <property type="project" value="InterPro"/>
</dbReference>
<reference evidence="3 4" key="1">
    <citation type="journal article" date="2015" name="Nature">
        <title>rRNA introns, odd ribosomes, and small enigmatic genomes across a large radiation of phyla.</title>
        <authorList>
            <person name="Brown C.T."/>
            <person name="Hug L.A."/>
            <person name="Thomas B.C."/>
            <person name="Sharon I."/>
            <person name="Castelle C.J."/>
            <person name="Singh A."/>
            <person name="Wilkins M.J."/>
            <person name="Williams K.H."/>
            <person name="Banfield J.F."/>
        </authorList>
    </citation>
    <scope>NUCLEOTIDE SEQUENCE [LARGE SCALE GENOMIC DNA]</scope>
</reference>
<feature type="domain" description="Fibronectin type-III" evidence="2">
    <location>
        <begin position="50"/>
        <end position="141"/>
    </location>
</feature>
<keyword evidence="1" id="KW-0812">Transmembrane</keyword>
<dbReference type="Gene3D" id="2.60.40.380">
    <property type="entry name" value="Purple acid phosphatase-like, N-terminal"/>
    <property type="match status" value="1"/>
</dbReference>
<dbReference type="PROSITE" id="PS50853">
    <property type="entry name" value="FN3"/>
    <property type="match status" value="1"/>
</dbReference>
<keyword evidence="1" id="KW-1133">Transmembrane helix</keyword>
<keyword evidence="1" id="KW-0472">Membrane</keyword>
<dbReference type="InterPro" id="IPR003961">
    <property type="entry name" value="FN3_dom"/>
</dbReference>
<gene>
    <name evidence="3" type="ORF">US54_C0022G0003</name>
</gene>
<evidence type="ECO:0000259" key="2">
    <source>
        <dbReference type="PROSITE" id="PS50853"/>
    </source>
</evidence>
<dbReference type="STRING" id="1618481.US54_C0022G0003"/>